<evidence type="ECO:0000313" key="2">
    <source>
        <dbReference type="Proteomes" id="UP001732700"/>
    </source>
</evidence>
<organism evidence="1 2">
    <name type="scientific">Avena sativa</name>
    <name type="common">Oat</name>
    <dbReference type="NCBI Taxonomy" id="4498"/>
    <lineage>
        <taxon>Eukaryota</taxon>
        <taxon>Viridiplantae</taxon>
        <taxon>Streptophyta</taxon>
        <taxon>Embryophyta</taxon>
        <taxon>Tracheophyta</taxon>
        <taxon>Spermatophyta</taxon>
        <taxon>Magnoliopsida</taxon>
        <taxon>Liliopsida</taxon>
        <taxon>Poales</taxon>
        <taxon>Poaceae</taxon>
        <taxon>BOP clade</taxon>
        <taxon>Pooideae</taxon>
        <taxon>Poodae</taxon>
        <taxon>Poeae</taxon>
        <taxon>Poeae Chloroplast Group 1 (Aveneae type)</taxon>
        <taxon>Aveninae</taxon>
        <taxon>Avena</taxon>
    </lineage>
</organism>
<protein>
    <submittedName>
        <fullName evidence="1">Uncharacterized protein</fullName>
    </submittedName>
</protein>
<accession>A0ACD5XU40</accession>
<dbReference type="Proteomes" id="UP001732700">
    <property type="component" value="Chromosome 5A"/>
</dbReference>
<keyword evidence="2" id="KW-1185">Reference proteome</keyword>
<evidence type="ECO:0000313" key="1">
    <source>
        <dbReference type="EnsemblPlants" id="AVESA.00010b.r2.5AG0835730.1.CDS.1"/>
    </source>
</evidence>
<proteinExistence type="predicted"/>
<sequence>MVLVDFVCLHFVQLDLSCVSSFCSAGGLCYVDCKLHLSGKNHDTYCIILNQVKSYTQKITPLVKVLGQVPRLKRAPKKQRTCDAILCMLGDMNTSFNDALKTTERLHMQQITPPADILAALDKIPDFSQSDKLRAYGKLVLSERLFLALMELPIDFRKEWLLTLN</sequence>
<name>A0ACD5XU40_AVESA</name>
<dbReference type="EnsemblPlants" id="AVESA.00010b.r2.5AG0835730.1">
    <property type="protein sequence ID" value="AVESA.00010b.r2.5AG0835730.1.CDS.1"/>
    <property type="gene ID" value="AVESA.00010b.r2.5AG0835730"/>
</dbReference>
<reference evidence="1" key="1">
    <citation type="submission" date="2021-05" db="EMBL/GenBank/DDBJ databases">
        <authorList>
            <person name="Scholz U."/>
            <person name="Mascher M."/>
            <person name="Fiebig A."/>
        </authorList>
    </citation>
    <scope>NUCLEOTIDE SEQUENCE [LARGE SCALE GENOMIC DNA]</scope>
</reference>
<reference evidence="1" key="2">
    <citation type="submission" date="2025-09" db="UniProtKB">
        <authorList>
            <consortium name="EnsemblPlants"/>
        </authorList>
    </citation>
    <scope>IDENTIFICATION</scope>
</reference>